<feature type="modified residue" description="4-aspartylphosphate" evidence="5">
    <location>
        <position position="59"/>
    </location>
</feature>
<dbReference type="SUPFAM" id="SSF46689">
    <property type="entry name" value="Homeodomain-like"/>
    <property type="match status" value="1"/>
</dbReference>
<feature type="domain" description="Response regulatory" evidence="7">
    <location>
        <begin position="11"/>
        <end position="126"/>
    </location>
</feature>
<gene>
    <name evidence="8" type="ORF">SH580_21425</name>
</gene>
<dbReference type="CDD" id="cd17574">
    <property type="entry name" value="REC_OmpR"/>
    <property type="match status" value="1"/>
</dbReference>
<evidence type="ECO:0000256" key="3">
    <source>
        <dbReference type="ARBA" id="ARBA00023125"/>
    </source>
</evidence>
<dbReference type="EMBL" id="CP138858">
    <property type="protein sequence ID" value="WPJ95981.1"/>
    <property type="molecule type" value="Genomic_DNA"/>
</dbReference>
<evidence type="ECO:0000256" key="1">
    <source>
        <dbReference type="ARBA" id="ARBA00022553"/>
    </source>
</evidence>
<dbReference type="RefSeq" id="WP_319832848.1">
    <property type="nucleotide sequence ID" value="NZ_CP138858.1"/>
</dbReference>
<dbReference type="PROSITE" id="PS50110">
    <property type="entry name" value="RESPONSE_REGULATORY"/>
    <property type="match status" value="1"/>
</dbReference>
<keyword evidence="4" id="KW-0804">Transcription</keyword>
<keyword evidence="9" id="KW-1185">Reference proteome</keyword>
<accession>A0ABZ0RIF1</accession>
<dbReference type="SUPFAM" id="SSF52172">
    <property type="entry name" value="CheY-like"/>
    <property type="match status" value="1"/>
</dbReference>
<sequence>MMDQQTTERATILVVEDNADVRLVLETELEDDYVVLLASHGCEGLELAIQNVPDLVITDVMMPEMSGLELCRAIKHNEVTNHIPVIMLTARGQEYEQIEGLEVGANDYISKPFSVPILKMRIHNLLESRRHYRLRILQQLDATGDIEAVSFEDRFMERVLACVDLHLSEPDFGVEQLAAEVGMSERTLQRKLKAMADTTPQDVIRSIRLNRARSLLESSSLSVSEVAFKVGFQEPTNFSRSFKKQFSLPPSHFRSESEDA</sequence>
<dbReference type="InterPro" id="IPR001789">
    <property type="entry name" value="Sig_transdc_resp-reg_receiver"/>
</dbReference>
<dbReference type="Gene3D" id="1.10.10.60">
    <property type="entry name" value="Homeodomain-like"/>
    <property type="match status" value="1"/>
</dbReference>
<dbReference type="Proteomes" id="UP001324993">
    <property type="component" value="Chromosome"/>
</dbReference>
<evidence type="ECO:0000313" key="8">
    <source>
        <dbReference type="EMBL" id="WPJ95981.1"/>
    </source>
</evidence>
<keyword evidence="3" id="KW-0238">DNA-binding</keyword>
<evidence type="ECO:0000259" key="6">
    <source>
        <dbReference type="PROSITE" id="PS01124"/>
    </source>
</evidence>
<organism evidence="8 9">
    <name type="scientific">Coraliomargarita algicola</name>
    <dbReference type="NCBI Taxonomy" id="3092156"/>
    <lineage>
        <taxon>Bacteria</taxon>
        <taxon>Pseudomonadati</taxon>
        <taxon>Verrucomicrobiota</taxon>
        <taxon>Opitutia</taxon>
        <taxon>Puniceicoccales</taxon>
        <taxon>Coraliomargaritaceae</taxon>
        <taxon>Coraliomargarita</taxon>
    </lineage>
</organism>
<feature type="domain" description="HTH araC/xylS-type" evidence="6">
    <location>
        <begin position="157"/>
        <end position="256"/>
    </location>
</feature>
<evidence type="ECO:0000313" key="9">
    <source>
        <dbReference type="Proteomes" id="UP001324993"/>
    </source>
</evidence>
<keyword evidence="2" id="KW-0805">Transcription regulation</keyword>
<dbReference type="SMART" id="SM00342">
    <property type="entry name" value="HTH_ARAC"/>
    <property type="match status" value="1"/>
</dbReference>
<evidence type="ECO:0000256" key="5">
    <source>
        <dbReference type="PROSITE-ProRule" id="PRU00169"/>
    </source>
</evidence>
<keyword evidence="1 5" id="KW-0597">Phosphoprotein</keyword>
<dbReference type="Pfam" id="PF12833">
    <property type="entry name" value="HTH_18"/>
    <property type="match status" value="1"/>
</dbReference>
<dbReference type="PROSITE" id="PS01124">
    <property type="entry name" value="HTH_ARAC_FAMILY_2"/>
    <property type="match status" value="1"/>
</dbReference>
<dbReference type="InterPro" id="IPR018060">
    <property type="entry name" value="HTH_AraC"/>
</dbReference>
<dbReference type="SMART" id="SM00448">
    <property type="entry name" value="REC"/>
    <property type="match status" value="1"/>
</dbReference>
<dbReference type="InterPro" id="IPR020449">
    <property type="entry name" value="Tscrpt_reg_AraC-type_HTH"/>
</dbReference>
<dbReference type="Gene3D" id="3.40.50.2300">
    <property type="match status" value="1"/>
</dbReference>
<dbReference type="InterPro" id="IPR009057">
    <property type="entry name" value="Homeodomain-like_sf"/>
</dbReference>
<dbReference type="InterPro" id="IPR011006">
    <property type="entry name" value="CheY-like_superfamily"/>
</dbReference>
<name>A0ABZ0RIF1_9BACT</name>
<proteinExistence type="predicted"/>
<evidence type="ECO:0000256" key="2">
    <source>
        <dbReference type="ARBA" id="ARBA00023015"/>
    </source>
</evidence>
<dbReference type="InterPro" id="IPR018062">
    <property type="entry name" value="HTH_AraC-typ_CS"/>
</dbReference>
<reference evidence="8 9" key="1">
    <citation type="submission" date="2023-11" db="EMBL/GenBank/DDBJ databases">
        <title>Coraliomargarita sp. nov., isolated from marine algae.</title>
        <authorList>
            <person name="Lee J.K."/>
            <person name="Baek J.H."/>
            <person name="Kim J.M."/>
            <person name="Choi D.G."/>
            <person name="Jeon C.O."/>
        </authorList>
    </citation>
    <scope>NUCLEOTIDE SEQUENCE [LARGE SCALE GENOMIC DNA]</scope>
    <source>
        <strain evidence="8 9">J2-16</strain>
    </source>
</reference>
<dbReference type="PROSITE" id="PS00041">
    <property type="entry name" value="HTH_ARAC_FAMILY_1"/>
    <property type="match status" value="1"/>
</dbReference>
<dbReference type="Pfam" id="PF00072">
    <property type="entry name" value="Response_reg"/>
    <property type="match status" value="1"/>
</dbReference>
<dbReference type="PANTHER" id="PTHR43547">
    <property type="entry name" value="TWO-COMPONENT HISTIDINE KINASE"/>
    <property type="match status" value="1"/>
</dbReference>
<dbReference type="PANTHER" id="PTHR43547:SF2">
    <property type="entry name" value="HYBRID SIGNAL TRANSDUCTION HISTIDINE KINASE C"/>
    <property type="match status" value="1"/>
</dbReference>
<evidence type="ECO:0000259" key="7">
    <source>
        <dbReference type="PROSITE" id="PS50110"/>
    </source>
</evidence>
<dbReference type="PRINTS" id="PR00032">
    <property type="entry name" value="HTHARAC"/>
</dbReference>
<evidence type="ECO:0000256" key="4">
    <source>
        <dbReference type="ARBA" id="ARBA00023163"/>
    </source>
</evidence>
<protein>
    <submittedName>
        <fullName evidence="8">Response regulator</fullName>
    </submittedName>
</protein>